<gene>
    <name evidence="1" type="ORF">Thpro_020531</name>
</gene>
<comment type="caution">
    <text evidence="1">The sequence shown here is derived from an EMBL/GenBank/DDBJ whole genome shotgun (WGS) entry which is preliminary data.</text>
</comment>
<organism evidence="1 2">
    <name type="scientific">Acidihalobacter prosperus</name>
    <dbReference type="NCBI Taxonomy" id="160660"/>
    <lineage>
        <taxon>Bacteria</taxon>
        <taxon>Pseudomonadati</taxon>
        <taxon>Pseudomonadota</taxon>
        <taxon>Gammaproteobacteria</taxon>
        <taxon>Chromatiales</taxon>
        <taxon>Ectothiorhodospiraceae</taxon>
        <taxon>Acidihalobacter</taxon>
    </lineage>
</organism>
<name>A0A1A6C8E0_9GAMM</name>
<keyword evidence="2" id="KW-1185">Reference proteome</keyword>
<sequence>MNACQSEWRAAPELRQLIAHTWPREYANAQRGVPCVIPLYDGSKIRLRAGEPVIEIDAPDIVAPLLQDDRTPRGDA</sequence>
<accession>A0A1A6C8E0</accession>
<reference evidence="1 2" key="1">
    <citation type="journal article" date="2014" name="Genome Announc.">
        <title>Draft Genome Sequence of the Iron-Oxidizing, Acidophilic, and Halotolerant 'Thiobacillus prosperus' Type Strain DSM 5130.</title>
        <authorList>
            <person name="Ossandon F.J."/>
            <person name="Cardenas J.P."/>
            <person name="Corbett M."/>
            <person name="Quatrini R."/>
            <person name="Holmes D.S."/>
            <person name="Watkin E."/>
        </authorList>
    </citation>
    <scope>NUCLEOTIDE SEQUENCE [LARGE SCALE GENOMIC DNA]</scope>
    <source>
        <strain evidence="1 2">DSM 5130</strain>
    </source>
</reference>
<dbReference type="EMBL" id="JQSG02000001">
    <property type="protein sequence ID" value="OBS10815.1"/>
    <property type="molecule type" value="Genomic_DNA"/>
</dbReference>
<evidence type="ECO:0000313" key="1">
    <source>
        <dbReference type="EMBL" id="OBS10815.1"/>
    </source>
</evidence>
<evidence type="ECO:0000313" key="2">
    <source>
        <dbReference type="Proteomes" id="UP000029273"/>
    </source>
</evidence>
<dbReference type="Proteomes" id="UP000029273">
    <property type="component" value="Unassembled WGS sequence"/>
</dbReference>
<protein>
    <submittedName>
        <fullName evidence="1">Uncharacterized protein</fullName>
    </submittedName>
</protein>
<dbReference type="AlphaFoldDB" id="A0A1A6C8E0"/>
<dbReference type="RefSeq" id="WP_038086486.1">
    <property type="nucleotide sequence ID" value="NZ_JQSG02000001.1"/>
</dbReference>
<proteinExistence type="predicted"/>